<dbReference type="PANTHER" id="PTHR34039">
    <property type="entry name" value="UPF0102 PROTEIN YRAN"/>
    <property type="match status" value="1"/>
</dbReference>
<evidence type="ECO:0000313" key="3">
    <source>
        <dbReference type="EMBL" id="HIR58344.1"/>
    </source>
</evidence>
<accession>A0A9D1J2P9</accession>
<evidence type="ECO:0000256" key="1">
    <source>
        <dbReference type="ARBA" id="ARBA00006738"/>
    </source>
</evidence>
<dbReference type="GO" id="GO:0003676">
    <property type="term" value="F:nucleic acid binding"/>
    <property type="evidence" value="ECO:0007669"/>
    <property type="project" value="InterPro"/>
</dbReference>
<evidence type="ECO:0000256" key="2">
    <source>
        <dbReference type="HAMAP-Rule" id="MF_00048"/>
    </source>
</evidence>
<dbReference type="EMBL" id="DVHF01000153">
    <property type="protein sequence ID" value="HIR58344.1"/>
    <property type="molecule type" value="Genomic_DNA"/>
</dbReference>
<dbReference type="CDD" id="cd20736">
    <property type="entry name" value="PoNe_Nuclease"/>
    <property type="match status" value="1"/>
</dbReference>
<dbReference type="HAMAP" id="MF_00048">
    <property type="entry name" value="UPF0102"/>
    <property type="match status" value="1"/>
</dbReference>
<dbReference type="InterPro" id="IPR003509">
    <property type="entry name" value="UPF0102_YraN-like"/>
</dbReference>
<reference evidence="3" key="1">
    <citation type="submission" date="2020-10" db="EMBL/GenBank/DDBJ databases">
        <authorList>
            <person name="Gilroy R."/>
        </authorList>
    </citation>
    <scope>NUCLEOTIDE SEQUENCE</scope>
    <source>
        <strain evidence="3">ChiSjej1B19-7085</strain>
    </source>
</reference>
<dbReference type="SUPFAM" id="SSF52980">
    <property type="entry name" value="Restriction endonuclease-like"/>
    <property type="match status" value="1"/>
</dbReference>
<dbReference type="Gene3D" id="3.40.1350.10">
    <property type="match status" value="1"/>
</dbReference>
<name>A0A9D1J2P9_9FIRM</name>
<dbReference type="AlphaFoldDB" id="A0A9D1J2P9"/>
<gene>
    <name evidence="3" type="ORF">IAA54_11855</name>
</gene>
<dbReference type="PANTHER" id="PTHR34039:SF1">
    <property type="entry name" value="UPF0102 PROTEIN YRAN"/>
    <property type="match status" value="1"/>
</dbReference>
<dbReference type="NCBIfam" id="TIGR00252">
    <property type="entry name" value="YraN family protein"/>
    <property type="match status" value="1"/>
</dbReference>
<evidence type="ECO:0000313" key="4">
    <source>
        <dbReference type="Proteomes" id="UP000886785"/>
    </source>
</evidence>
<dbReference type="Proteomes" id="UP000886785">
    <property type="component" value="Unassembled WGS sequence"/>
</dbReference>
<comment type="similarity">
    <text evidence="1 2">Belongs to the UPF0102 family.</text>
</comment>
<organism evidence="3 4">
    <name type="scientific">Candidatus Gallacutalibacter pullicola</name>
    <dbReference type="NCBI Taxonomy" id="2840830"/>
    <lineage>
        <taxon>Bacteria</taxon>
        <taxon>Bacillati</taxon>
        <taxon>Bacillota</taxon>
        <taxon>Clostridia</taxon>
        <taxon>Eubacteriales</taxon>
        <taxon>Candidatus Gallacutalibacter</taxon>
    </lineage>
</organism>
<reference evidence="3" key="2">
    <citation type="journal article" date="2021" name="PeerJ">
        <title>Extensive microbial diversity within the chicken gut microbiome revealed by metagenomics and culture.</title>
        <authorList>
            <person name="Gilroy R."/>
            <person name="Ravi A."/>
            <person name="Getino M."/>
            <person name="Pursley I."/>
            <person name="Horton D.L."/>
            <person name="Alikhan N.F."/>
            <person name="Baker D."/>
            <person name="Gharbi K."/>
            <person name="Hall N."/>
            <person name="Watson M."/>
            <person name="Adriaenssens E.M."/>
            <person name="Foster-Nyarko E."/>
            <person name="Jarju S."/>
            <person name="Secka A."/>
            <person name="Antonio M."/>
            <person name="Oren A."/>
            <person name="Chaudhuri R.R."/>
            <person name="La Ragione R."/>
            <person name="Hildebrand F."/>
            <person name="Pallen M.J."/>
        </authorList>
    </citation>
    <scope>NUCLEOTIDE SEQUENCE</scope>
    <source>
        <strain evidence="3">ChiSjej1B19-7085</strain>
    </source>
</reference>
<dbReference type="Pfam" id="PF02021">
    <property type="entry name" value="UPF0102"/>
    <property type="match status" value="1"/>
</dbReference>
<comment type="caution">
    <text evidence="3">The sequence shown here is derived from an EMBL/GenBank/DDBJ whole genome shotgun (WGS) entry which is preliminary data.</text>
</comment>
<proteinExistence type="inferred from homology"/>
<protein>
    <recommendedName>
        <fullName evidence="2">UPF0102 protein IAA54_11855</fullName>
    </recommendedName>
</protein>
<dbReference type="InterPro" id="IPR011335">
    <property type="entry name" value="Restrct_endonuc-II-like"/>
</dbReference>
<dbReference type="InterPro" id="IPR011856">
    <property type="entry name" value="tRNA_endonuc-like_dom_sf"/>
</dbReference>
<sequence length="119" mass="13339">MDEGRAGEDYTADLLAAEGFRIVSRNFHSRFGEIDIIAENGQYIIFVEVKTRREGSISSPLEAVTSAKRRKIVRTAQAYLLKNPSGLQPRFDVCAVIRKRDGRMEADYLPDAFDGGGWL</sequence>
<dbReference type="NCBIfam" id="NF009150">
    <property type="entry name" value="PRK12497.1-3"/>
    <property type="match status" value="1"/>
</dbReference>